<protein>
    <submittedName>
        <fullName evidence="1">TIGR04255 family protein</fullName>
    </submittedName>
</protein>
<dbReference type="GeneID" id="58726039"/>
<reference evidence="1 2" key="1">
    <citation type="submission" date="2019-11" db="EMBL/GenBank/DDBJ databases">
        <title>Comparison of genomes from free-living endosymbiotic cyanobacteria isolated from Azolla.</title>
        <authorList>
            <person name="Thiel T."/>
            <person name="Pratte B."/>
        </authorList>
    </citation>
    <scope>NUCLEOTIDE SEQUENCE [LARGE SCALE GENOMIC DNA]</scope>
    <source>
        <strain evidence="1 2">N2B</strain>
    </source>
</reference>
<keyword evidence="2" id="KW-1185">Reference proteome</keyword>
<dbReference type="EMBL" id="JACKZP010000037">
    <property type="protein sequence ID" value="MBC1302563.1"/>
    <property type="molecule type" value="Genomic_DNA"/>
</dbReference>
<dbReference type="InterPro" id="IPR026349">
    <property type="entry name" value="CHP04255"/>
</dbReference>
<gene>
    <name evidence="1" type="ORF">GNE12_11630</name>
</gene>
<proteinExistence type="predicted"/>
<organism evidence="1 2">
    <name type="scientific">Trichormus variabilis N2B</name>
    <dbReference type="NCBI Taxonomy" id="2681315"/>
    <lineage>
        <taxon>Bacteria</taxon>
        <taxon>Bacillati</taxon>
        <taxon>Cyanobacteriota</taxon>
        <taxon>Cyanophyceae</taxon>
        <taxon>Nostocales</taxon>
        <taxon>Nostocaceae</taxon>
        <taxon>Trichormus</taxon>
    </lineage>
</organism>
<evidence type="ECO:0000313" key="1">
    <source>
        <dbReference type="EMBL" id="MBC1302563.1"/>
    </source>
</evidence>
<dbReference type="Proteomes" id="UP000570851">
    <property type="component" value="Unassembled WGS sequence"/>
</dbReference>
<dbReference type="NCBIfam" id="TIGR04255">
    <property type="entry name" value="sporadTIGR04255"/>
    <property type="match status" value="1"/>
</dbReference>
<accession>A0ABR6S823</accession>
<dbReference type="RefSeq" id="WP_011319987.1">
    <property type="nucleotide sequence ID" value="NZ_JACKZP010000037.1"/>
</dbReference>
<evidence type="ECO:0000313" key="2">
    <source>
        <dbReference type="Proteomes" id="UP000570851"/>
    </source>
</evidence>
<name>A0ABR6S823_ANAVA</name>
<sequence>MSIAKFSKSPLTEVVLGVEFNDPGFSSVHFGLYWQSIQDRFPSPPLDRPPIGDIELLPMMPKLRRVWFESLDRKELIQLQSNRFHYNWRRQGEADEYPHFKEIYPKFQSEWQHFQNWWLSTEKTFLQPIRYELTYLNQIDQNFGWKEPGDNNKIFNFMSKEWEITLKQPRLFNAEFEFELPDNLGNLLVRINQIIRLEDNNSMLLLELTSRSYDTKVSYEEWFHSAHKYTVNTFIELLQKDVKKEWGLKWLGQ</sequence>
<comment type="caution">
    <text evidence="1">The sequence shown here is derived from an EMBL/GenBank/DDBJ whole genome shotgun (WGS) entry which is preliminary data.</text>
</comment>